<keyword evidence="7" id="KW-0276">Fatty acid metabolism</keyword>
<dbReference type="PANTHER" id="PTHR11712:SF336">
    <property type="entry name" value="3-OXOACYL-[ACYL-CARRIER-PROTEIN] SYNTHASE, MITOCHONDRIAL"/>
    <property type="match status" value="1"/>
</dbReference>
<dbReference type="SMART" id="SM00825">
    <property type="entry name" value="PKS_KS"/>
    <property type="match status" value="1"/>
</dbReference>
<comment type="pathway">
    <text evidence="1 14">Lipid metabolism; fatty acid biosynthesis.</text>
</comment>
<evidence type="ECO:0000256" key="1">
    <source>
        <dbReference type="ARBA" id="ARBA00005194"/>
    </source>
</evidence>
<dbReference type="Gene3D" id="3.40.47.10">
    <property type="match status" value="1"/>
</dbReference>
<name>A0A2I0SHA4_9ACTN</name>
<dbReference type="Pfam" id="PF00109">
    <property type="entry name" value="ketoacyl-synt"/>
    <property type="match status" value="1"/>
</dbReference>
<dbReference type="FunFam" id="3.40.47.10:FF:000018">
    <property type="entry name" value="3-oxoacyl-[acyl-carrier-protein] synthase 2"/>
    <property type="match status" value="1"/>
</dbReference>
<evidence type="ECO:0000313" key="18">
    <source>
        <dbReference type="EMBL" id="PKT69310.1"/>
    </source>
</evidence>
<dbReference type="GO" id="GO:0005829">
    <property type="term" value="C:cytosol"/>
    <property type="evidence" value="ECO:0007669"/>
    <property type="project" value="TreeGrafter"/>
</dbReference>
<dbReference type="InterPro" id="IPR014031">
    <property type="entry name" value="Ketoacyl_synth_C"/>
</dbReference>
<dbReference type="GO" id="GO:0006633">
    <property type="term" value="P:fatty acid biosynthetic process"/>
    <property type="evidence" value="ECO:0007669"/>
    <property type="project" value="UniProtKB-UniPathway"/>
</dbReference>
<evidence type="ECO:0000256" key="14">
    <source>
        <dbReference type="PIRNR" id="PIRNR000447"/>
    </source>
</evidence>
<evidence type="ECO:0000256" key="8">
    <source>
        <dbReference type="ARBA" id="ARBA00023098"/>
    </source>
</evidence>
<keyword evidence="19" id="KW-1185">Reference proteome</keyword>
<dbReference type="UniPathway" id="UPA00094"/>
<evidence type="ECO:0000256" key="15">
    <source>
        <dbReference type="PIRSR" id="PIRSR000447-1"/>
    </source>
</evidence>
<dbReference type="InterPro" id="IPR000794">
    <property type="entry name" value="Beta-ketoacyl_synthase"/>
</dbReference>
<dbReference type="InterPro" id="IPR014030">
    <property type="entry name" value="Ketoacyl_synth_N"/>
</dbReference>
<dbReference type="EC" id="2.3.1.179" evidence="3 14"/>
<evidence type="ECO:0000256" key="2">
    <source>
        <dbReference type="ARBA" id="ARBA00008467"/>
    </source>
</evidence>
<feature type="domain" description="Ketosynthase family 3 (KS3)" evidence="17">
    <location>
        <begin position="3"/>
        <end position="412"/>
    </location>
</feature>
<evidence type="ECO:0000256" key="10">
    <source>
        <dbReference type="ARBA" id="ARBA00023315"/>
    </source>
</evidence>
<dbReference type="InterPro" id="IPR017568">
    <property type="entry name" value="3-oxoacyl-ACP_synth-2"/>
</dbReference>
<sequence length="414" mass="42071">MSGHRVAVTGLGATTPLGGDAESSWSALLAGKSGVRLLEEEWALELPVRIAAPVAVDPGDVLDRAEARRLDRATRLAAVAAREAWADAGAPDVDPVRLGVVVSSALGGVTSLLGAHDTLRAKGPRRVSPVTVPMLMLNGAAAHLAMTYGARAGAHAPASACASGAEAIGQAARMIRAGEADMVIAGGCEAAVHPLFLAAFASMTALSGREDDPAAASRPFDRDRDGFVLGEGAGIVVLESAEHAERRGARVHAYLDGVGTTADAHHIAQPEPDGRDVARAIRLALADAGLTPDDIVHVNAHATSTPHGDLAEAAALRSALGARAAHVPVSGTKAATGHLLGGAGAVEAVFTVLALRDRLAPPTRTVENLDAEIEGVLDVVREEPRPLPPGPAAALDDSFGFGGHNVVLAFRASA</sequence>
<dbReference type="InterPro" id="IPR016039">
    <property type="entry name" value="Thiolase-like"/>
</dbReference>
<keyword evidence="6 14" id="KW-0808">Transferase</keyword>
<keyword evidence="10 14" id="KW-0012">Acyltransferase</keyword>
<evidence type="ECO:0000259" key="17">
    <source>
        <dbReference type="PROSITE" id="PS52004"/>
    </source>
</evidence>
<dbReference type="AlphaFoldDB" id="A0A2I0SHA4"/>
<feature type="active site" description="For beta-ketoacyl synthase activity" evidence="15">
    <location>
        <position position="161"/>
    </location>
</feature>
<dbReference type="EMBL" id="PJOS01000078">
    <property type="protein sequence ID" value="PKT69310.1"/>
    <property type="molecule type" value="Genomic_DNA"/>
</dbReference>
<comment type="catalytic activity">
    <reaction evidence="13 14">
        <text>a fatty acyl-[ACP] + malonyl-[ACP] + H(+) = a 3-oxoacyl-[ACP] + holo-[ACP] + CO2</text>
        <dbReference type="Rhea" id="RHEA:22836"/>
        <dbReference type="Rhea" id="RHEA-COMP:9623"/>
        <dbReference type="Rhea" id="RHEA-COMP:9685"/>
        <dbReference type="Rhea" id="RHEA-COMP:9916"/>
        <dbReference type="Rhea" id="RHEA-COMP:14125"/>
        <dbReference type="ChEBI" id="CHEBI:15378"/>
        <dbReference type="ChEBI" id="CHEBI:16526"/>
        <dbReference type="ChEBI" id="CHEBI:64479"/>
        <dbReference type="ChEBI" id="CHEBI:78449"/>
        <dbReference type="ChEBI" id="CHEBI:78776"/>
        <dbReference type="ChEBI" id="CHEBI:138651"/>
    </reaction>
</comment>
<dbReference type="CDD" id="cd00834">
    <property type="entry name" value="KAS_I_II"/>
    <property type="match status" value="1"/>
</dbReference>
<proteinExistence type="inferred from homology"/>
<dbReference type="InterPro" id="IPR020841">
    <property type="entry name" value="PKS_Beta-ketoAc_synthase_dom"/>
</dbReference>
<reference evidence="18 19" key="1">
    <citation type="submission" date="2017-12" db="EMBL/GenBank/DDBJ databases">
        <title>Streptomyces populusis sp. nov., a novel endophytic actinobacterium isolated from stems of Populus adenopoda Maxim.</title>
        <authorList>
            <person name="Wang Z."/>
        </authorList>
    </citation>
    <scope>NUCLEOTIDE SEQUENCE [LARGE SCALE GENOMIC DNA]</scope>
    <source>
        <strain evidence="18 19">A249</strain>
    </source>
</reference>
<dbReference type="RefSeq" id="WP_103552774.1">
    <property type="nucleotide sequence ID" value="NZ_JBHJSK010000044.1"/>
</dbReference>
<dbReference type="NCBIfam" id="NF005589">
    <property type="entry name" value="PRK07314.1"/>
    <property type="match status" value="1"/>
</dbReference>
<evidence type="ECO:0000256" key="12">
    <source>
        <dbReference type="ARBA" id="ARBA00047318"/>
    </source>
</evidence>
<evidence type="ECO:0000256" key="11">
    <source>
        <dbReference type="ARBA" id="ARBA00024006"/>
    </source>
</evidence>
<evidence type="ECO:0000256" key="4">
    <source>
        <dbReference type="ARBA" id="ARBA00014657"/>
    </source>
</evidence>
<gene>
    <name evidence="18" type="ORF">CW362_30115</name>
</gene>
<evidence type="ECO:0000256" key="9">
    <source>
        <dbReference type="ARBA" id="ARBA00023160"/>
    </source>
</evidence>
<evidence type="ECO:0000313" key="19">
    <source>
        <dbReference type="Proteomes" id="UP000236178"/>
    </source>
</evidence>
<evidence type="ECO:0000256" key="3">
    <source>
        <dbReference type="ARBA" id="ARBA00012356"/>
    </source>
</evidence>
<protein>
    <recommendedName>
        <fullName evidence="4 14">3-oxoacyl-[acyl-carrier-protein] synthase 2</fullName>
        <ecNumber evidence="3 14">2.3.1.179</ecNumber>
    </recommendedName>
</protein>
<comment type="similarity">
    <text evidence="2 14 16">Belongs to the thiolase-like superfamily. Beta-ketoacyl-ACP synthases family.</text>
</comment>
<comment type="function">
    <text evidence="11 14">Involved in the type II fatty acid elongation cycle. Catalyzes the elongation of a wide range of acyl-ACP by the addition of two carbons from malonyl-ACP to an acyl acceptor. Can efficiently catalyze the conversion of palmitoleoyl-ACP (cis-hexadec-9-enoyl-ACP) to cis-vaccenoyl-ACP (cis-octadec-11-enoyl-ACP), an essential step in the thermal regulation of fatty acid composition.</text>
</comment>
<dbReference type="OrthoDB" id="9808669at2"/>
<keyword evidence="8" id="KW-0443">Lipid metabolism</keyword>
<accession>A0A2I0SHA4</accession>
<dbReference type="PIRSF" id="PIRSF000447">
    <property type="entry name" value="KAS_II"/>
    <property type="match status" value="1"/>
</dbReference>
<dbReference type="Pfam" id="PF02801">
    <property type="entry name" value="Ketoacyl-synt_C"/>
    <property type="match status" value="1"/>
</dbReference>
<evidence type="ECO:0000256" key="6">
    <source>
        <dbReference type="ARBA" id="ARBA00022679"/>
    </source>
</evidence>
<keyword evidence="9 14" id="KW-0275">Fatty acid biosynthesis</keyword>
<evidence type="ECO:0000256" key="7">
    <source>
        <dbReference type="ARBA" id="ARBA00022832"/>
    </source>
</evidence>
<evidence type="ECO:0000256" key="13">
    <source>
        <dbReference type="ARBA" id="ARBA00047659"/>
    </source>
</evidence>
<dbReference type="GO" id="GO:0004315">
    <property type="term" value="F:3-oxoacyl-[acyl-carrier-protein] synthase activity"/>
    <property type="evidence" value="ECO:0007669"/>
    <property type="project" value="UniProtKB-EC"/>
</dbReference>
<evidence type="ECO:0000256" key="5">
    <source>
        <dbReference type="ARBA" id="ARBA00022516"/>
    </source>
</evidence>
<dbReference type="Proteomes" id="UP000236178">
    <property type="component" value="Unassembled WGS sequence"/>
</dbReference>
<comment type="catalytic activity">
    <reaction evidence="12 14">
        <text>(9Z)-hexadecenoyl-[ACP] + malonyl-[ACP] + H(+) = 3-oxo-(11Z)-octadecenoyl-[ACP] + holo-[ACP] + CO2</text>
        <dbReference type="Rhea" id="RHEA:55040"/>
        <dbReference type="Rhea" id="RHEA-COMP:9623"/>
        <dbReference type="Rhea" id="RHEA-COMP:9685"/>
        <dbReference type="Rhea" id="RHEA-COMP:10800"/>
        <dbReference type="Rhea" id="RHEA-COMP:14074"/>
        <dbReference type="ChEBI" id="CHEBI:15378"/>
        <dbReference type="ChEBI" id="CHEBI:16526"/>
        <dbReference type="ChEBI" id="CHEBI:64479"/>
        <dbReference type="ChEBI" id="CHEBI:78449"/>
        <dbReference type="ChEBI" id="CHEBI:83989"/>
        <dbReference type="ChEBI" id="CHEBI:138538"/>
        <dbReference type="EC" id="2.3.1.179"/>
    </reaction>
</comment>
<evidence type="ECO:0000256" key="16">
    <source>
        <dbReference type="RuleBase" id="RU003694"/>
    </source>
</evidence>
<dbReference type="SUPFAM" id="SSF53901">
    <property type="entry name" value="Thiolase-like"/>
    <property type="match status" value="2"/>
</dbReference>
<comment type="caution">
    <text evidence="18">The sequence shown here is derived from an EMBL/GenBank/DDBJ whole genome shotgun (WGS) entry which is preliminary data.</text>
</comment>
<organism evidence="18 19">
    <name type="scientific">Streptomyces populi</name>
    <dbReference type="NCBI Taxonomy" id="2058924"/>
    <lineage>
        <taxon>Bacteria</taxon>
        <taxon>Bacillati</taxon>
        <taxon>Actinomycetota</taxon>
        <taxon>Actinomycetes</taxon>
        <taxon>Kitasatosporales</taxon>
        <taxon>Streptomycetaceae</taxon>
        <taxon>Streptomyces</taxon>
    </lineage>
</organism>
<dbReference type="PANTHER" id="PTHR11712">
    <property type="entry name" value="POLYKETIDE SYNTHASE-RELATED"/>
    <property type="match status" value="1"/>
</dbReference>
<dbReference type="PROSITE" id="PS52004">
    <property type="entry name" value="KS3_2"/>
    <property type="match status" value="1"/>
</dbReference>
<keyword evidence="5 14" id="KW-0444">Lipid biosynthesis</keyword>